<dbReference type="InterPro" id="IPR039425">
    <property type="entry name" value="RNA_pol_sigma-70-like"/>
</dbReference>
<dbReference type="Proteomes" id="UP000601108">
    <property type="component" value="Unassembled WGS sequence"/>
</dbReference>
<proteinExistence type="inferred from homology"/>
<dbReference type="GO" id="GO:0016987">
    <property type="term" value="F:sigma factor activity"/>
    <property type="evidence" value="ECO:0007669"/>
    <property type="project" value="UniProtKB-KW"/>
</dbReference>
<name>A0A918JU94_9FLAO</name>
<evidence type="ECO:0000256" key="2">
    <source>
        <dbReference type="ARBA" id="ARBA00023015"/>
    </source>
</evidence>
<evidence type="ECO:0000256" key="3">
    <source>
        <dbReference type="ARBA" id="ARBA00023082"/>
    </source>
</evidence>
<dbReference type="AlphaFoldDB" id="A0A918JU94"/>
<evidence type="ECO:0000313" key="7">
    <source>
        <dbReference type="Proteomes" id="UP000601108"/>
    </source>
</evidence>
<dbReference type="InterPro" id="IPR014284">
    <property type="entry name" value="RNA_pol_sigma-70_dom"/>
</dbReference>
<dbReference type="InterPro" id="IPR036388">
    <property type="entry name" value="WH-like_DNA-bd_sf"/>
</dbReference>
<dbReference type="GO" id="GO:0006352">
    <property type="term" value="P:DNA-templated transcription initiation"/>
    <property type="evidence" value="ECO:0007669"/>
    <property type="project" value="InterPro"/>
</dbReference>
<dbReference type="Gene3D" id="1.10.10.10">
    <property type="entry name" value="Winged helix-like DNA-binding domain superfamily/Winged helix DNA-binding domain"/>
    <property type="match status" value="1"/>
</dbReference>
<sequence length="190" mass="22448">MSAQKYDNYLLESLINGNEVGIKEIYKKVYPKVFTYVRTHDGTEEDAKDVMQKSLLQLSVRAQAKDFVITSSFEGYFFTTCKNVWRREVKIHKSRVTNSTVIDLVHEEREIALAAYEQEKWELFQQKLEEISENCRKILQFFFNKIPYSKIADTLGYATENTVRQRIFKCKSKLKEAIQTDSRYNELKEL</sequence>
<evidence type="ECO:0000256" key="1">
    <source>
        <dbReference type="ARBA" id="ARBA00010641"/>
    </source>
</evidence>
<dbReference type="PANTHER" id="PTHR43133:SF8">
    <property type="entry name" value="RNA POLYMERASE SIGMA FACTOR HI_1459-RELATED"/>
    <property type="match status" value="1"/>
</dbReference>
<evidence type="ECO:0000313" key="6">
    <source>
        <dbReference type="EMBL" id="GGX15712.1"/>
    </source>
</evidence>
<accession>A0A918JU94</accession>
<keyword evidence="2" id="KW-0805">Transcription regulation</keyword>
<protein>
    <recommendedName>
        <fullName evidence="8">RNA polymerase sigma factor, sigma-70 family</fullName>
    </recommendedName>
</protein>
<reference evidence="6 7" key="1">
    <citation type="journal article" date="2014" name="Int. J. Syst. Evol. Microbiol.">
        <title>Complete genome sequence of Corynebacterium casei LMG S-19264T (=DSM 44701T), isolated from a smear-ripened cheese.</title>
        <authorList>
            <consortium name="US DOE Joint Genome Institute (JGI-PGF)"/>
            <person name="Walter F."/>
            <person name="Albersmeier A."/>
            <person name="Kalinowski J."/>
            <person name="Ruckert C."/>
        </authorList>
    </citation>
    <scope>NUCLEOTIDE SEQUENCE [LARGE SCALE GENOMIC DNA]</scope>
    <source>
        <strain evidence="6 7">KCTC 12285</strain>
    </source>
</reference>
<dbReference type="SUPFAM" id="SSF88946">
    <property type="entry name" value="Sigma2 domain of RNA polymerase sigma factors"/>
    <property type="match status" value="1"/>
</dbReference>
<keyword evidence="5" id="KW-0804">Transcription</keyword>
<dbReference type="NCBIfam" id="TIGR02937">
    <property type="entry name" value="sigma70-ECF"/>
    <property type="match status" value="1"/>
</dbReference>
<keyword evidence="3" id="KW-0731">Sigma factor</keyword>
<dbReference type="InterPro" id="IPR013325">
    <property type="entry name" value="RNA_pol_sigma_r2"/>
</dbReference>
<keyword evidence="7" id="KW-1185">Reference proteome</keyword>
<evidence type="ECO:0000256" key="5">
    <source>
        <dbReference type="ARBA" id="ARBA00023163"/>
    </source>
</evidence>
<gene>
    <name evidence="6" type="ORF">GCM10007384_16570</name>
</gene>
<dbReference type="PANTHER" id="PTHR43133">
    <property type="entry name" value="RNA POLYMERASE ECF-TYPE SIGMA FACTO"/>
    <property type="match status" value="1"/>
</dbReference>
<dbReference type="InterPro" id="IPR013324">
    <property type="entry name" value="RNA_pol_sigma_r3/r4-like"/>
</dbReference>
<dbReference type="EMBL" id="BMWS01000009">
    <property type="protein sequence ID" value="GGX15712.1"/>
    <property type="molecule type" value="Genomic_DNA"/>
</dbReference>
<keyword evidence="4" id="KW-0238">DNA-binding</keyword>
<comment type="caution">
    <text evidence="6">The sequence shown here is derived from an EMBL/GenBank/DDBJ whole genome shotgun (WGS) entry which is preliminary data.</text>
</comment>
<evidence type="ECO:0000256" key="4">
    <source>
        <dbReference type="ARBA" id="ARBA00023125"/>
    </source>
</evidence>
<dbReference type="RefSeq" id="WP_027413199.1">
    <property type="nucleotide sequence ID" value="NZ_BMWS01000009.1"/>
</dbReference>
<dbReference type="SUPFAM" id="SSF88659">
    <property type="entry name" value="Sigma3 and sigma4 domains of RNA polymerase sigma factors"/>
    <property type="match status" value="1"/>
</dbReference>
<dbReference type="Gene3D" id="1.10.1740.10">
    <property type="match status" value="1"/>
</dbReference>
<dbReference type="GO" id="GO:0003677">
    <property type="term" value="F:DNA binding"/>
    <property type="evidence" value="ECO:0007669"/>
    <property type="project" value="UniProtKB-KW"/>
</dbReference>
<organism evidence="6 7">
    <name type="scientific">Aquimarina muelleri</name>
    <dbReference type="NCBI Taxonomy" id="279356"/>
    <lineage>
        <taxon>Bacteria</taxon>
        <taxon>Pseudomonadati</taxon>
        <taxon>Bacteroidota</taxon>
        <taxon>Flavobacteriia</taxon>
        <taxon>Flavobacteriales</taxon>
        <taxon>Flavobacteriaceae</taxon>
        <taxon>Aquimarina</taxon>
    </lineage>
</organism>
<comment type="similarity">
    <text evidence="1">Belongs to the sigma-70 factor family. ECF subfamily.</text>
</comment>
<evidence type="ECO:0008006" key="8">
    <source>
        <dbReference type="Google" id="ProtNLM"/>
    </source>
</evidence>